<dbReference type="Proteomes" id="UP001482620">
    <property type="component" value="Unassembled WGS sequence"/>
</dbReference>
<organism evidence="1 2">
    <name type="scientific">Ilyodon furcidens</name>
    <name type="common">goldbreast splitfin</name>
    <dbReference type="NCBI Taxonomy" id="33524"/>
    <lineage>
        <taxon>Eukaryota</taxon>
        <taxon>Metazoa</taxon>
        <taxon>Chordata</taxon>
        <taxon>Craniata</taxon>
        <taxon>Vertebrata</taxon>
        <taxon>Euteleostomi</taxon>
        <taxon>Actinopterygii</taxon>
        <taxon>Neopterygii</taxon>
        <taxon>Teleostei</taxon>
        <taxon>Neoteleostei</taxon>
        <taxon>Acanthomorphata</taxon>
        <taxon>Ovalentaria</taxon>
        <taxon>Atherinomorphae</taxon>
        <taxon>Cyprinodontiformes</taxon>
        <taxon>Goodeidae</taxon>
        <taxon>Ilyodon</taxon>
    </lineage>
</organism>
<reference evidence="1 2" key="1">
    <citation type="submission" date="2021-06" db="EMBL/GenBank/DDBJ databases">
        <authorList>
            <person name="Palmer J.M."/>
        </authorList>
    </citation>
    <scope>NUCLEOTIDE SEQUENCE [LARGE SCALE GENOMIC DNA]</scope>
    <source>
        <strain evidence="2">if_2019</strain>
        <tissue evidence="1">Muscle</tissue>
    </source>
</reference>
<evidence type="ECO:0000313" key="2">
    <source>
        <dbReference type="Proteomes" id="UP001482620"/>
    </source>
</evidence>
<dbReference type="EMBL" id="JAHRIQ010027594">
    <property type="protein sequence ID" value="MEQ2230517.1"/>
    <property type="molecule type" value="Genomic_DNA"/>
</dbReference>
<gene>
    <name evidence="1" type="ORF">ILYODFUR_030167</name>
</gene>
<protein>
    <submittedName>
        <fullName evidence="1">Uncharacterized protein</fullName>
    </submittedName>
</protein>
<comment type="caution">
    <text evidence="1">The sequence shown here is derived from an EMBL/GenBank/DDBJ whole genome shotgun (WGS) entry which is preliminary data.</text>
</comment>
<accession>A0ABV0TE40</accession>
<keyword evidence="2" id="KW-1185">Reference proteome</keyword>
<evidence type="ECO:0000313" key="1">
    <source>
        <dbReference type="EMBL" id="MEQ2230517.1"/>
    </source>
</evidence>
<name>A0ABV0TE40_9TELE</name>
<sequence length="149" mass="16950">MYKSSTSSTDIVVRHTIFHCCQESIAYPEKNVPSGQEGSPLPCLPIKKMRLIALRDQLTKSIVNKLGGYANRGSKKNIDKKLKQGKKWRRIKERVEKHLTPPRAEEEPLEKLVAKHTKTYIKSGERKGAKKLKKIPPAYIHGFTQTDLS</sequence>
<proteinExistence type="predicted"/>